<reference evidence="3" key="2">
    <citation type="submission" date="2018-06" db="EMBL/GenBank/DDBJ databases">
        <title>Genome sequence of Rhodanobacteraceae bacterium strain Dysh456.</title>
        <authorList>
            <person name="Fukui M."/>
        </authorList>
    </citation>
    <scope>NUCLEOTIDE SEQUENCE [LARGE SCALE GENOMIC DNA]</scope>
    <source>
        <strain evidence="3">Dysh456</strain>
    </source>
</reference>
<dbReference type="GO" id="GO:0016788">
    <property type="term" value="F:hydrolase activity, acting on ester bonds"/>
    <property type="evidence" value="ECO:0007669"/>
    <property type="project" value="UniProtKB-ARBA"/>
</dbReference>
<dbReference type="Pfam" id="PF13472">
    <property type="entry name" value="Lipase_GDSL_2"/>
    <property type="match status" value="1"/>
</dbReference>
<keyword evidence="3" id="KW-1185">Reference proteome</keyword>
<dbReference type="OrthoDB" id="158267at2"/>
<reference evidence="3" key="1">
    <citation type="submission" date="2018-04" db="EMBL/GenBank/DDBJ databases">
        <authorList>
            <person name="Watanabe M."/>
            <person name="Kojima H."/>
        </authorList>
    </citation>
    <scope>NUCLEOTIDE SEQUENCE [LARGE SCALE GENOMIC DNA]</scope>
    <source>
        <strain evidence="3">Dysh456</strain>
    </source>
</reference>
<accession>A0A2Z6E1H0</accession>
<dbReference type="Proteomes" id="UP000270530">
    <property type="component" value="Chromosome"/>
</dbReference>
<gene>
    <name evidence="2" type="ORF">ALSL_0152</name>
</gene>
<dbReference type="EMBL" id="AP018560">
    <property type="protein sequence ID" value="BBD78826.1"/>
    <property type="molecule type" value="Genomic_DNA"/>
</dbReference>
<proteinExistence type="predicted"/>
<evidence type="ECO:0000313" key="3">
    <source>
        <dbReference type="Proteomes" id="UP000270530"/>
    </source>
</evidence>
<evidence type="ECO:0000313" key="2">
    <source>
        <dbReference type="EMBL" id="BBD78826.1"/>
    </source>
</evidence>
<feature type="domain" description="SGNH hydrolase-type esterase" evidence="1">
    <location>
        <begin position="9"/>
        <end position="186"/>
    </location>
</feature>
<sequence length="203" mass="21423">MAALLRHLALGDSYTIGEGVMDAARWPVQLAAWLRREGRALDPPSILAATGWTTDELAAAMTRTSLAPPYDLVSLLIGVNDQYRGRDAESFRAGFAALLDRAIALAGGRAQRTLVVSIPDWGVTRFGRQSGRDVAKIAAEIDAFNAIAAAEALRRGCRFVDVTAISRAQPDATVADGLHPDAGQYAAWVAAILPASRAALASA</sequence>
<dbReference type="InterPro" id="IPR013830">
    <property type="entry name" value="SGNH_hydro"/>
</dbReference>
<dbReference type="InterPro" id="IPR036514">
    <property type="entry name" value="SGNH_hydro_sf"/>
</dbReference>
<dbReference type="SUPFAM" id="SSF52266">
    <property type="entry name" value="SGNH hydrolase"/>
    <property type="match status" value="1"/>
</dbReference>
<dbReference type="KEGG" id="rbd:ALSL_0152"/>
<evidence type="ECO:0000259" key="1">
    <source>
        <dbReference type="Pfam" id="PF13472"/>
    </source>
</evidence>
<organism evidence="2 3">
    <name type="scientific">Aerosticca soli</name>
    <dbReference type="NCBI Taxonomy" id="2010829"/>
    <lineage>
        <taxon>Bacteria</taxon>
        <taxon>Pseudomonadati</taxon>
        <taxon>Pseudomonadota</taxon>
        <taxon>Gammaproteobacteria</taxon>
        <taxon>Lysobacterales</taxon>
        <taxon>Rhodanobacteraceae</taxon>
        <taxon>Aerosticca</taxon>
    </lineage>
</organism>
<dbReference type="AlphaFoldDB" id="A0A2Z6E1H0"/>
<protein>
    <submittedName>
        <fullName evidence="2">Lysophospholipase L1 and related esterases</fullName>
    </submittedName>
</protein>
<dbReference type="RefSeq" id="WP_126535721.1">
    <property type="nucleotide sequence ID" value="NZ_AP018560.1"/>
</dbReference>
<name>A0A2Z6E1H0_9GAMM</name>
<dbReference type="Gene3D" id="3.40.50.1110">
    <property type="entry name" value="SGNH hydrolase"/>
    <property type="match status" value="1"/>
</dbReference>